<accession>A0A814I8R6</accession>
<dbReference type="EMBL" id="CAJNOJ010000004">
    <property type="protein sequence ID" value="CAF0741250.1"/>
    <property type="molecule type" value="Genomic_DNA"/>
</dbReference>
<evidence type="ECO:0000313" key="2">
    <source>
        <dbReference type="EMBL" id="CAF1019907.1"/>
    </source>
</evidence>
<dbReference type="Proteomes" id="UP000663828">
    <property type="component" value="Unassembled WGS sequence"/>
</dbReference>
<sequence length="124" mass="14859">MTIRSMSGGNRRSKTNTKNSELFTLVWLHTPVQESLKTEDKVRSIINELEQFQDATENGEHIEQKSSQDRLFVIVSDQLERQSVPCIRHYHQVISIYVYCLDKTINEEWMHRYWKVNQRRTEVF</sequence>
<dbReference type="AlphaFoldDB" id="A0A814I8R6"/>
<evidence type="ECO:0000313" key="3">
    <source>
        <dbReference type="Proteomes" id="UP000663828"/>
    </source>
</evidence>
<dbReference type="EMBL" id="CAJNOR010000843">
    <property type="protein sequence ID" value="CAF1019907.1"/>
    <property type="molecule type" value="Genomic_DNA"/>
</dbReference>
<dbReference type="Proteomes" id="UP000663852">
    <property type="component" value="Unassembled WGS sequence"/>
</dbReference>
<evidence type="ECO:0000313" key="1">
    <source>
        <dbReference type="EMBL" id="CAF0741250.1"/>
    </source>
</evidence>
<protein>
    <submittedName>
        <fullName evidence="2">Uncharacterized protein</fullName>
    </submittedName>
</protein>
<name>A0A814I8R6_ADIRI</name>
<dbReference type="OrthoDB" id="10053812at2759"/>
<proteinExistence type="predicted"/>
<keyword evidence="3" id="KW-1185">Reference proteome</keyword>
<comment type="caution">
    <text evidence="2">The sequence shown here is derived from an EMBL/GenBank/DDBJ whole genome shotgun (WGS) entry which is preliminary data.</text>
</comment>
<gene>
    <name evidence="1" type="ORF">EDS130_LOCUS1747</name>
    <name evidence="2" type="ORF">XAT740_LOCUS14177</name>
</gene>
<reference evidence="2" key="1">
    <citation type="submission" date="2021-02" db="EMBL/GenBank/DDBJ databases">
        <authorList>
            <person name="Nowell W R."/>
        </authorList>
    </citation>
    <scope>NUCLEOTIDE SEQUENCE</scope>
</reference>
<organism evidence="2 3">
    <name type="scientific">Adineta ricciae</name>
    <name type="common">Rotifer</name>
    <dbReference type="NCBI Taxonomy" id="249248"/>
    <lineage>
        <taxon>Eukaryota</taxon>
        <taxon>Metazoa</taxon>
        <taxon>Spiralia</taxon>
        <taxon>Gnathifera</taxon>
        <taxon>Rotifera</taxon>
        <taxon>Eurotatoria</taxon>
        <taxon>Bdelloidea</taxon>
        <taxon>Adinetida</taxon>
        <taxon>Adinetidae</taxon>
        <taxon>Adineta</taxon>
    </lineage>
</organism>